<feature type="domain" description="Mechanosensitive ion channel MscS C-terminal" evidence="10">
    <location>
        <begin position="180"/>
        <end position="261"/>
    </location>
</feature>
<comment type="caution">
    <text evidence="12">The sequence shown here is derived from an EMBL/GenBank/DDBJ whole genome shotgun (WGS) entry which is preliminary data.</text>
</comment>
<dbReference type="PANTHER" id="PTHR30221">
    <property type="entry name" value="SMALL-CONDUCTANCE MECHANOSENSITIVE CHANNEL"/>
    <property type="match status" value="1"/>
</dbReference>
<keyword evidence="4 8" id="KW-0812">Transmembrane</keyword>
<dbReference type="Pfam" id="PF00924">
    <property type="entry name" value="MS_channel_2nd"/>
    <property type="match status" value="1"/>
</dbReference>
<dbReference type="InterPro" id="IPR011066">
    <property type="entry name" value="MscS_channel_C_sf"/>
</dbReference>
<evidence type="ECO:0000256" key="7">
    <source>
        <dbReference type="SAM" id="MobiDB-lite"/>
    </source>
</evidence>
<dbReference type="Pfam" id="PF21088">
    <property type="entry name" value="MS_channel_1st"/>
    <property type="match status" value="1"/>
</dbReference>
<evidence type="ECO:0000259" key="9">
    <source>
        <dbReference type="Pfam" id="PF00924"/>
    </source>
</evidence>
<accession>A0A9D9HMT9</accession>
<reference evidence="12" key="1">
    <citation type="submission" date="2020-10" db="EMBL/GenBank/DDBJ databases">
        <authorList>
            <person name="Gilroy R."/>
        </authorList>
    </citation>
    <scope>NUCLEOTIDE SEQUENCE</scope>
    <source>
        <strain evidence="12">10532</strain>
    </source>
</reference>
<organism evidence="12 13">
    <name type="scientific">Candidatus Gallitreponema excrementavium</name>
    <dbReference type="NCBI Taxonomy" id="2840840"/>
    <lineage>
        <taxon>Bacteria</taxon>
        <taxon>Pseudomonadati</taxon>
        <taxon>Spirochaetota</taxon>
        <taxon>Spirochaetia</taxon>
        <taxon>Spirochaetales</taxon>
        <taxon>Candidatus Gallitreponema</taxon>
    </lineage>
</organism>
<dbReference type="PANTHER" id="PTHR30221:SF1">
    <property type="entry name" value="SMALL-CONDUCTANCE MECHANOSENSITIVE CHANNEL"/>
    <property type="match status" value="1"/>
</dbReference>
<dbReference type="GO" id="GO:0008381">
    <property type="term" value="F:mechanosensitive monoatomic ion channel activity"/>
    <property type="evidence" value="ECO:0007669"/>
    <property type="project" value="InterPro"/>
</dbReference>
<dbReference type="InterPro" id="IPR049142">
    <property type="entry name" value="MS_channel_1st"/>
</dbReference>
<evidence type="ECO:0000256" key="1">
    <source>
        <dbReference type="ARBA" id="ARBA00004651"/>
    </source>
</evidence>
<keyword evidence="5 8" id="KW-1133">Transmembrane helix</keyword>
<dbReference type="Gene3D" id="2.30.30.60">
    <property type="match status" value="1"/>
</dbReference>
<dbReference type="InterPro" id="IPR010920">
    <property type="entry name" value="LSM_dom_sf"/>
</dbReference>
<dbReference type="InterPro" id="IPR011014">
    <property type="entry name" value="MscS_channel_TM-2"/>
</dbReference>
<dbReference type="Gene3D" id="1.10.287.1260">
    <property type="match status" value="1"/>
</dbReference>
<evidence type="ECO:0000256" key="3">
    <source>
        <dbReference type="ARBA" id="ARBA00022475"/>
    </source>
</evidence>
<name>A0A9D9HMT9_9SPIR</name>
<keyword evidence="6 8" id="KW-0472">Membrane</keyword>
<evidence type="ECO:0000313" key="12">
    <source>
        <dbReference type="EMBL" id="MBO8456776.1"/>
    </source>
</evidence>
<evidence type="ECO:0000259" key="10">
    <source>
        <dbReference type="Pfam" id="PF21082"/>
    </source>
</evidence>
<dbReference type="SUPFAM" id="SSF82861">
    <property type="entry name" value="Mechanosensitive channel protein MscS (YggB), transmembrane region"/>
    <property type="match status" value="1"/>
</dbReference>
<feature type="domain" description="Mechanosensitive ion channel transmembrane helices 2/3" evidence="11">
    <location>
        <begin position="63"/>
        <end position="104"/>
    </location>
</feature>
<protein>
    <submittedName>
        <fullName evidence="12">Mechanosensitive ion channel</fullName>
    </submittedName>
</protein>
<reference evidence="12" key="2">
    <citation type="journal article" date="2021" name="PeerJ">
        <title>Extensive microbial diversity within the chicken gut microbiome revealed by metagenomics and culture.</title>
        <authorList>
            <person name="Gilroy R."/>
            <person name="Ravi A."/>
            <person name="Getino M."/>
            <person name="Pursley I."/>
            <person name="Horton D.L."/>
            <person name="Alikhan N.F."/>
            <person name="Baker D."/>
            <person name="Gharbi K."/>
            <person name="Hall N."/>
            <person name="Watson M."/>
            <person name="Adriaenssens E.M."/>
            <person name="Foster-Nyarko E."/>
            <person name="Jarju S."/>
            <person name="Secka A."/>
            <person name="Antonio M."/>
            <person name="Oren A."/>
            <person name="Chaudhuri R.R."/>
            <person name="La Ragione R."/>
            <person name="Hildebrand F."/>
            <person name="Pallen M.J."/>
        </authorList>
    </citation>
    <scope>NUCLEOTIDE SEQUENCE</scope>
    <source>
        <strain evidence="12">10532</strain>
    </source>
</reference>
<dbReference type="SUPFAM" id="SSF50182">
    <property type="entry name" value="Sm-like ribonucleoproteins"/>
    <property type="match status" value="1"/>
</dbReference>
<proteinExistence type="inferred from homology"/>
<dbReference type="InterPro" id="IPR045275">
    <property type="entry name" value="MscS_archaea/bacteria_type"/>
</dbReference>
<dbReference type="Gene3D" id="3.30.70.100">
    <property type="match status" value="1"/>
</dbReference>
<dbReference type="Pfam" id="PF21082">
    <property type="entry name" value="MS_channel_3rd"/>
    <property type="match status" value="1"/>
</dbReference>
<dbReference type="GO" id="GO:0005886">
    <property type="term" value="C:plasma membrane"/>
    <property type="evidence" value="ECO:0007669"/>
    <property type="project" value="UniProtKB-SubCell"/>
</dbReference>
<dbReference type="Proteomes" id="UP000823638">
    <property type="component" value="Unassembled WGS sequence"/>
</dbReference>
<feature type="region of interest" description="Disordered" evidence="7">
    <location>
        <begin position="327"/>
        <end position="358"/>
    </location>
</feature>
<dbReference type="InterPro" id="IPR023408">
    <property type="entry name" value="MscS_beta-dom_sf"/>
</dbReference>
<dbReference type="InterPro" id="IPR049278">
    <property type="entry name" value="MS_channel_C"/>
</dbReference>
<sequence>MDNGSLSLIGKIKNMISPDQIVPTLIFLVTLVVIYIFFKILYKVFMKVTDAKLDSKLRLVSGKVIKYSGYVVIVLTIFSKLGINFSAVLGAAGIAGIAIGFAAQTSISNIISGLFLISEKSINIGDYISVDSVTAGTVKSIDFLSVKLVTKENKIVRVPNETLIKSNLINFSQNKIRRLSVSVSISYDESLPRVREVLLAIAEKHPLALENPPPVFIVDSFGDSAIQVTLGVWTEKEYFLDFQTSILISIHESFKKMGISIPYPQLDVHTNPGFADGSEFLSPEEQKTGEQETLPETKPVDIEEQDSAQPSVKDMIVIDFDEAKFDSTKAKADPAGGGFGFARMFRPRHQDSGEKESR</sequence>
<feature type="transmembrane region" description="Helical" evidence="8">
    <location>
        <begin position="89"/>
        <end position="117"/>
    </location>
</feature>
<keyword evidence="3" id="KW-1003">Cell membrane</keyword>
<evidence type="ECO:0000256" key="4">
    <source>
        <dbReference type="ARBA" id="ARBA00022692"/>
    </source>
</evidence>
<evidence type="ECO:0000256" key="5">
    <source>
        <dbReference type="ARBA" id="ARBA00022989"/>
    </source>
</evidence>
<gene>
    <name evidence="12" type="ORF">IAA81_00930</name>
</gene>
<dbReference type="SUPFAM" id="SSF82689">
    <property type="entry name" value="Mechanosensitive channel protein MscS (YggB), C-terminal domain"/>
    <property type="match status" value="1"/>
</dbReference>
<dbReference type="AlphaFoldDB" id="A0A9D9HMT9"/>
<evidence type="ECO:0000256" key="8">
    <source>
        <dbReference type="SAM" id="Phobius"/>
    </source>
</evidence>
<comment type="subcellular location">
    <subcellularLocation>
        <location evidence="1">Cell membrane</location>
        <topology evidence="1">Multi-pass membrane protein</topology>
    </subcellularLocation>
</comment>
<evidence type="ECO:0000256" key="6">
    <source>
        <dbReference type="ARBA" id="ARBA00023136"/>
    </source>
</evidence>
<comment type="similarity">
    <text evidence="2">Belongs to the MscS (TC 1.A.23) family.</text>
</comment>
<feature type="transmembrane region" description="Helical" evidence="8">
    <location>
        <begin position="20"/>
        <end position="42"/>
    </location>
</feature>
<feature type="compositionally biased region" description="Basic and acidic residues" evidence="7">
    <location>
        <begin position="348"/>
        <end position="358"/>
    </location>
</feature>
<evidence type="ECO:0000259" key="11">
    <source>
        <dbReference type="Pfam" id="PF21088"/>
    </source>
</evidence>
<evidence type="ECO:0000313" key="13">
    <source>
        <dbReference type="Proteomes" id="UP000823638"/>
    </source>
</evidence>
<dbReference type="InterPro" id="IPR006685">
    <property type="entry name" value="MscS_channel_2nd"/>
</dbReference>
<feature type="region of interest" description="Disordered" evidence="7">
    <location>
        <begin position="274"/>
        <end position="313"/>
    </location>
</feature>
<dbReference type="EMBL" id="JADIMM010000017">
    <property type="protein sequence ID" value="MBO8456776.1"/>
    <property type="molecule type" value="Genomic_DNA"/>
</dbReference>
<feature type="domain" description="Mechanosensitive ion channel MscS" evidence="9">
    <location>
        <begin position="105"/>
        <end position="172"/>
    </location>
</feature>
<evidence type="ECO:0000256" key="2">
    <source>
        <dbReference type="ARBA" id="ARBA00008017"/>
    </source>
</evidence>